<dbReference type="GO" id="GO:0051213">
    <property type="term" value="F:dioxygenase activity"/>
    <property type="evidence" value="ECO:0007669"/>
    <property type="project" value="UniProtKB-KW"/>
</dbReference>
<evidence type="ECO:0000256" key="2">
    <source>
        <dbReference type="ARBA" id="ARBA00022723"/>
    </source>
</evidence>
<sequence length="208" mass="22692">MVDHLVIPEVLDKAACDALCGEIRAAAGHDAGLLGRSDQKPAWPRVRRTRRAEVSPATEALIERLLARQKPDLERHFGVALGAFEKSQFLHYREGDFFVPHQDGNTPLIHDESRFRKISAVIFLNAQSDDPSPQNYAGGSLVLHGPYTGPDLRIAVPALPGSLVAFRSETTHEVTPVTRGERFTIVSWYRGAGPVSGEGDAASQFASQ</sequence>
<evidence type="ECO:0000256" key="1">
    <source>
        <dbReference type="ARBA" id="ARBA00001961"/>
    </source>
</evidence>
<name>A0A6M7UFU1_9HYPH</name>
<keyword evidence="3" id="KW-0847">Vitamin C</keyword>
<evidence type="ECO:0000313" key="8">
    <source>
        <dbReference type="EMBL" id="QKC74913.1"/>
    </source>
</evidence>
<dbReference type="GO" id="GO:0031418">
    <property type="term" value="F:L-ascorbic acid binding"/>
    <property type="evidence" value="ECO:0007669"/>
    <property type="project" value="UniProtKB-KW"/>
</dbReference>
<keyword evidence="6" id="KW-0408">Iron</keyword>
<evidence type="ECO:0000259" key="7">
    <source>
        <dbReference type="PROSITE" id="PS51471"/>
    </source>
</evidence>
<evidence type="ECO:0000256" key="5">
    <source>
        <dbReference type="ARBA" id="ARBA00023002"/>
    </source>
</evidence>
<evidence type="ECO:0000256" key="3">
    <source>
        <dbReference type="ARBA" id="ARBA00022896"/>
    </source>
</evidence>
<accession>A0A6M7UFU1</accession>
<keyword evidence="4" id="KW-0223">Dioxygenase</keyword>
<dbReference type="InterPro" id="IPR005123">
    <property type="entry name" value="Oxoglu/Fe-dep_dioxygenase_dom"/>
</dbReference>
<keyword evidence="5" id="KW-0560">Oxidoreductase</keyword>
<dbReference type="Gene3D" id="2.60.120.620">
    <property type="entry name" value="q2cbj1_9rhob like domain"/>
    <property type="match status" value="1"/>
</dbReference>
<proteinExistence type="predicted"/>
<dbReference type="SMART" id="SM00702">
    <property type="entry name" value="P4Hc"/>
    <property type="match status" value="1"/>
</dbReference>
<dbReference type="PROSITE" id="PS51471">
    <property type="entry name" value="FE2OG_OXY"/>
    <property type="match status" value="1"/>
</dbReference>
<evidence type="ECO:0000256" key="4">
    <source>
        <dbReference type="ARBA" id="ARBA00022964"/>
    </source>
</evidence>
<feature type="domain" description="Fe2OG dioxygenase" evidence="7">
    <location>
        <begin position="83"/>
        <end position="191"/>
    </location>
</feature>
<comment type="cofactor">
    <cofactor evidence="1">
        <name>L-ascorbate</name>
        <dbReference type="ChEBI" id="CHEBI:38290"/>
    </cofactor>
</comment>
<reference evidence="8 9" key="1">
    <citation type="submission" date="2018-10" db="EMBL/GenBank/DDBJ databases">
        <authorList>
            <person name="Perry B.J."/>
            <person name="Sullivan J.T."/>
            <person name="Murphy R.J.T."/>
            <person name="Ramsay J.P."/>
            <person name="Ronson C.W."/>
        </authorList>
    </citation>
    <scope>NUCLEOTIDE SEQUENCE [LARGE SCALE GENOMIC DNA]</scope>
    <source>
        <strain evidence="8 9">NZP2014</strain>
    </source>
</reference>
<dbReference type="Pfam" id="PF13640">
    <property type="entry name" value="2OG-FeII_Oxy_3"/>
    <property type="match status" value="1"/>
</dbReference>
<keyword evidence="2" id="KW-0479">Metal-binding</keyword>
<dbReference type="KEGG" id="merd:EB233_04625"/>
<dbReference type="GO" id="GO:0016705">
    <property type="term" value="F:oxidoreductase activity, acting on paired donors, with incorporation or reduction of molecular oxygen"/>
    <property type="evidence" value="ECO:0007669"/>
    <property type="project" value="InterPro"/>
</dbReference>
<dbReference type="InterPro" id="IPR044862">
    <property type="entry name" value="Pro_4_hyd_alph_FE2OG_OXY"/>
</dbReference>
<keyword evidence="9" id="KW-1185">Reference proteome</keyword>
<evidence type="ECO:0000313" key="9">
    <source>
        <dbReference type="Proteomes" id="UP000503339"/>
    </source>
</evidence>
<protein>
    <submittedName>
        <fullName evidence="8">2OG-Fe(II) oxygenase</fullName>
    </submittedName>
</protein>
<dbReference type="RefSeq" id="WP_064990953.1">
    <property type="nucleotide sequence ID" value="NZ_CP033361.1"/>
</dbReference>
<dbReference type="SUPFAM" id="SSF51197">
    <property type="entry name" value="Clavaminate synthase-like"/>
    <property type="match status" value="1"/>
</dbReference>
<dbReference type="InterPro" id="IPR006620">
    <property type="entry name" value="Pro_4_hyd_alph"/>
</dbReference>
<dbReference type="AlphaFoldDB" id="A0A6M7UFU1"/>
<dbReference type="GO" id="GO:0005506">
    <property type="term" value="F:iron ion binding"/>
    <property type="evidence" value="ECO:0007669"/>
    <property type="project" value="InterPro"/>
</dbReference>
<dbReference type="Proteomes" id="UP000503339">
    <property type="component" value="Chromosome"/>
</dbReference>
<gene>
    <name evidence="8" type="ORF">EB233_04625</name>
</gene>
<organism evidence="8 9">
    <name type="scientific">Mesorhizobium erdmanii</name>
    <dbReference type="NCBI Taxonomy" id="1777866"/>
    <lineage>
        <taxon>Bacteria</taxon>
        <taxon>Pseudomonadati</taxon>
        <taxon>Pseudomonadota</taxon>
        <taxon>Alphaproteobacteria</taxon>
        <taxon>Hyphomicrobiales</taxon>
        <taxon>Phyllobacteriaceae</taxon>
        <taxon>Mesorhizobium</taxon>
    </lineage>
</organism>
<dbReference type="EMBL" id="CP033361">
    <property type="protein sequence ID" value="QKC74913.1"/>
    <property type="molecule type" value="Genomic_DNA"/>
</dbReference>
<evidence type="ECO:0000256" key="6">
    <source>
        <dbReference type="ARBA" id="ARBA00023004"/>
    </source>
</evidence>